<sequence>MTPIDLCVLFNTFNFQDDRNQIIGINAWLQYRWNDYRLVWNSSEYKQIDSIRFGSNMIWHPDILLYNSGDENFDSTYKSQILVYSNGDVIWIPPGTFRTSCRIDITWFPFDDQSCYLKKDVGEFAMFDLMRLNGLILGNSIDLSDYTSSGEWTIKNTRAKREEIYYSCCPDPYYSVKFFLSIRRRTLYYGFNIIIPSLLIATLTTLAFTLPPIDLSEKIGFQSKKFPGPFGKTTLGLETSILMFLSLLWYQFKVKYPKSTKLLQVCVIFLNSMSKILRMERMDCGSKMIFIENKKFKQQASRSPILQLERCKALKHALLKAEFESDCLTILASKMPEIPASHLFISEKIGERLSTDSQHLKIEQKKAVTHEKLIKLCMEKLANPGLLEIRCSGVGPLLSSRFFSFDNNYHNRDICFCSTFS</sequence>
<keyword evidence="3" id="KW-1003">Cell membrane</keyword>
<evidence type="ECO:0000256" key="2">
    <source>
        <dbReference type="ARBA" id="ARBA00022448"/>
    </source>
</evidence>
<evidence type="ECO:0000256" key="10">
    <source>
        <dbReference type="ARBA" id="ARBA00023157"/>
    </source>
</evidence>
<dbReference type="FunFam" id="2.70.170.10:FF:000016">
    <property type="entry name" value="Nicotinic acetylcholine receptor subunit"/>
    <property type="match status" value="1"/>
</dbReference>
<comment type="similarity">
    <text evidence="1">Belongs to the ligand-gated ion channel (TC 1.A.9) family. Acetylcholine receptor (TC 1.A.9.1) subfamily.</text>
</comment>
<evidence type="ECO:0000256" key="15">
    <source>
        <dbReference type="ARBA" id="ARBA00034104"/>
    </source>
</evidence>
<keyword evidence="12" id="KW-0628">Postsynaptic cell membrane</keyword>
<comment type="subcellular location">
    <subcellularLocation>
        <location evidence="15">Postsynaptic cell membrane</location>
        <topology evidence="15">Multi-pass membrane protein</topology>
    </subcellularLocation>
</comment>
<dbReference type="WBParaSite" id="sdigi.contig4.g602.t1">
    <property type="protein sequence ID" value="sdigi.contig4.g602.t1"/>
    <property type="gene ID" value="sdigi.contig4.g602"/>
</dbReference>
<reference evidence="19" key="1">
    <citation type="submission" date="2022-11" db="UniProtKB">
        <authorList>
            <consortium name="WormBaseParasite"/>
        </authorList>
    </citation>
    <scope>IDENTIFICATION</scope>
</reference>
<keyword evidence="18" id="KW-1185">Reference proteome</keyword>
<keyword evidence="9 16" id="KW-0472">Membrane</keyword>
<evidence type="ECO:0000313" key="18">
    <source>
        <dbReference type="Proteomes" id="UP000887581"/>
    </source>
</evidence>
<evidence type="ECO:0000256" key="7">
    <source>
        <dbReference type="ARBA" id="ARBA00023018"/>
    </source>
</evidence>
<comment type="caution">
    <text evidence="16">Lacks conserved residue(s) required for the propagation of feature annotation.</text>
</comment>
<dbReference type="InterPro" id="IPR002394">
    <property type="entry name" value="Nicotinic_acetylcholine_rcpt"/>
</dbReference>
<keyword evidence="10" id="KW-1015">Disulfide bond</keyword>
<evidence type="ECO:0000256" key="11">
    <source>
        <dbReference type="ARBA" id="ARBA00023170"/>
    </source>
</evidence>
<evidence type="ECO:0000256" key="8">
    <source>
        <dbReference type="ARBA" id="ARBA00023065"/>
    </source>
</evidence>
<dbReference type="PROSITE" id="PS00236">
    <property type="entry name" value="NEUROTR_ION_CHANNEL"/>
    <property type="match status" value="1"/>
</dbReference>
<keyword evidence="7" id="KW-0770">Synapse</keyword>
<dbReference type="InterPro" id="IPR036734">
    <property type="entry name" value="Neur_chan_lig-bd_sf"/>
</dbReference>
<accession>A0A915PTF6</accession>
<evidence type="ECO:0000259" key="17">
    <source>
        <dbReference type="Pfam" id="PF02931"/>
    </source>
</evidence>
<keyword evidence="8 16" id="KW-0406">Ion transport</keyword>
<dbReference type="Gene3D" id="2.70.170.10">
    <property type="entry name" value="Neurotransmitter-gated ion-channel ligand-binding domain"/>
    <property type="match status" value="1"/>
</dbReference>
<dbReference type="InterPro" id="IPR038050">
    <property type="entry name" value="Neuro_actylchol_rec"/>
</dbReference>
<keyword evidence="13" id="KW-1071">Ligand-gated ion channel</keyword>
<evidence type="ECO:0000256" key="6">
    <source>
        <dbReference type="ARBA" id="ARBA00022989"/>
    </source>
</evidence>
<dbReference type="PRINTS" id="PR00252">
    <property type="entry name" value="NRIONCHANNEL"/>
</dbReference>
<evidence type="ECO:0000256" key="16">
    <source>
        <dbReference type="RuleBase" id="RU000687"/>
    </source>
</evidence>
<dbReference type="InterPro" id="IPR006202">
    <property type="entry name" value="Neur_chan_lig-bd"/>
</dbReference>
<dbReference type="SUPFAM" id="SSF90112">
    <property type="entry name" value="Neurotransmitter-gated ion-channel transmembrane pore"/>
    <property type="match status" value="1"/>
</dbReference>
<keyword evidence="4 16" id="KW-0812">Transmembrane</keyword>
<feature type="transmembrane region" description="Helical" evidence="16">
    <location>
        <begin position="187"/>
        <end position="210"/>
    </location>
</feature>
<organism evidence="18 19">
    <name type="scientific">Setaria digitata</name>
    <dbReference type="NCBI Taxonomy" id="48799"/>
    <lineage>
        <taxon>Eukaryota</taxon>
        <taxon>Metazoa</taxon>
        <taxon>Ecdysozoa</taxon>
        <taxon>Nematoda</taxon>
        <taxon>Chromadorea</taxon>
        <taxon>Rhabditida</taxon>
        <taxon>Spirurina</taxon>
        <taxon>Spiruromorpha</taxon>
        <taxon>Filarioidea</taxon>
        <taxon>Setariidae</taxon>
        <taxon>Setaria</taxon>
    </lineage>
</organism>
<evidence type="ECO:0000313" key="19">
    <source>
        <dbReference type="WBParaSite" id="sdigi.contig4.g602.t1"/>
    </source>
</evidence>
<dbReference type="GO" id="GO:0022848">
    <property type="term" value="F:acetylcholine-gated monoatomic cation-selective channel activity"/>
    <property type="evidence" value="ECO:0007669"/>
    <property type="project" value="InterPro"/>
</dbReference>
<evidence type="ECO:0000256" key="4">
    <source>
        <dbReference type="ARBA" id="ARBA00022692"/>
    </source>
</evidence>
<keyword evidence="2 16" id="KW-0813">Transport</keyword>
<dbReference type="GO" id="GO:0045211">
    <property type="term" value="C:postsynaptic membrane"/>
    <property type="evidence" value="ECO:0007669"/>
    <property type="project" value="UniProtKB-SubCell"/>
</dbReference>
<evidence type="ECO:0000256" key="3">
    <source>
        <dbReference type="ARBA" id="ARBA00022475"/>
    </source>
</evidence>
<dbReference type="Pfam" id="PF02931">
    <property type="entry name" value="Neur_chan_LBD"/>
    <property type="match status" value="1"/>
</dbReference>
<feature type="domain" description="Neurotransmitter-gated ion-channel ligand-binding" evidence="17">
    <location>
        <begin position="17"/>
        <end position="186"/>
    </location>
</feature>
<dbReference type="CDD" id="cd18997">
    <property type="entry name" value="LGIC_ECD_nAChR"/>
    <property type="match status" value="1"/>
</dbReference>
<keyword evidence="14 16" id="KW-0407">Ion channel</keyword>
<evidence type="ECO:0000256" key="5">
    <source>
        <dbReference type="ARBA" id="ARBA00022729"/>
    </source>
</evidence>
<dbReference type="PRINTS" id="PR00254">
    <property type="entry name" value="NICOTINICR"/>
</dbReference>
<evidence type="ECO:0000256" key="1">
    <source>
        <dbReference type="ARBA" id="ARBA00009237"/>
    </source>
</evidence>
<keyword evidence="6 16" id="KW-1133">Transmembrane helix</keyword>
<dbReference type="InterPro" id="IPR006201">
    <property type="entry name" value="Neur_channel"/>
</dbReference>
<dbReference type="Gene3D" id="1.20.58.390">
    <property type="entry name" value="Neurotransmitter-gated ion-channel transmembrane domain"/>
    <property type="match status" value="1"/>
</dbReference>
<name>A0A915PTF6_9BILA</name>
<dbReference type="InterPro" id="IPR018000">
    <property type="entry name" value="Neurotransmitter_ion_chnl_CS"/>
</dbReference>
<protein>
    <submittedName>
        <fullName evidence="19">Neurotransmitter-gated ion-channel ligand-binding domain-containing protein</fullName>
    </submittedName>
</protein>
<keyword evidence="11" id="KW-0675">Receptor</keyword>
<evidence type="ECO:0000256" key="12">
    <source>
        <dbReference type="ARBA" id="ARBA00023257"/>
    </source>
</evidence>
<feature type="transmembrane region" description="Helical" evidence="16">
    <location>
        <begin position="230"/>
        <end position="250"/>
    </location>
</feature>
<dbReference type="Proteomes" id="UP000887581">
    <property type="component" value="Unplaced"/>
</dbReference>
<evidence type="ECO:0000256" key="13">
    <source>
        <dbReference type="ARBA" id="ARBA00023286"/>
    </source>
</evidence>
<dbReference type="GO" id="GO:0004888">
    <property type="term" value="F:transmembrane signaling receptor activity"/>
    <property type="evidence" value="ECO:0007669"/>
    <property type="project" value="InterPro"/>
</dbReference>
<dbReference type="SUPFAM" id="SSF63712">
    <property type="entry name" value="Nicotinic receptor ligand binding domain-like"/>
    <property type="match status" value="1"/>
</dbReference>
<keyword evidence="5" id="KW-0732">Signal</keyword>
<dbReference type="PANTHER" id="PTHR18945">
    <property type="entry name" value="NEUROTRANSMITTER GATED ION CHANNEL"/>
    <property type="match status" value="1"/>
</dbReference>
<evidence type="ECO:0000256" key="14">
    <source>
        <dbReference type="ARBA" id="ARBA00023303"/>
    </source>
</evidence>
<evidence type="ECO:0000256" key="9">
    <source>
        <dbReference type="ARBA" id="ARBA00023136"/>
    </source>
</evidence>
<dbReference type="InterPro" id="IPR036719">
    <property type="entry name" value="Neuro-gated_channel_TM_sf"/>
</dbReference>
<proteinExistence type="inferred from homology"/>
<dbReference type="AlphaFoldDB" id="A0A915PTF6"/>